<feature type="non-terminal residue" evidence="13">
    <location>
        <position position="1"/>
    </location>
</feature>
<keyword evidence="6" id="KW-0677">Repeat</keyword>
<dbReference type="GO" id="GO:0005886">
    <property type="term" value="C:plasma membrane"/>
    <property type="evidence" value="ECO:0007669"/>
    <property type="project" value="UniProtKB-SubCell"/>
</dbReference>
<keyword evidence="7 10" id="KW-1133">Transmembrane helix</keyword>
<dbReference type="FunFam" id="3.80.10.10:FF:000111">
    <property type="entry name" value="LRR receptor-like serine/threonine-protein kinase ERECTA"/>
    <property type="match status" value="1"/>
</dbReference>
<evidence type="ECO:0000256" key="5">
    <source>
        <dbReference type="ARBA" id="ARBA00022729"/>
    </source>
</evidence>
<dbReference type="InterPro" id="IPR013210">
    <property type="entry name" value="LRR_N_plant-typ"/>
</dbReference>
<proteinExistence type="inferred from homology"/>
<dbReference type="PANTHER" id="PTHR48062:SF21">
    <property type="entry name" value="RECEPTOR-LIKE PROTEIN 12"/>
    <property type="match status" value="1"/>
</dbReference>
<feature type="transmembrane region" description="Helical" evidence="10">
    <location>
        <begin position="852"/>
        <end position="874"/>
    </location>
</feature>
<feature type="signal peptide" evidence="11">
    <location>
        <begin position="1"/>
        <end position="20"/>
    </location>
</feature>
<dbReference type="PROSITE" id="PS51450">
    <property type="entry name" value="LRR"/>
    <property type="match status" value="1"/>
</dbReference>
<evidence type="ECO:0000256" key="9">
    <source>
        <dbReference type="ARBA" id="ARBA00023180"/>
    </source>
</evidence>
<feature type="transmembrane region" description="Helical" evidence="10">
    <location>
        <begin position="881"/>
        <end position="898"/>
    </location>
</feature>
<protein>
    <recommendedName>
        <fullName evidence="12">Leucine-rich repeat-containing N-terminal plant-type domain-containing protein</fullName>
    </recommendedName>
</protein>
<evidence type="ECO:0000256" key="10">
    <source>
        <dbReference type="SAM" id="Phobius"/>
    </source>
</evidence>
<evidence type="ECO:0000256" key="6">
    <source>
        <dbReference type="ARBA" id="ARBA00022737"/>
    </source>
</evidence>
<dbReference type="SMART" id="SM00369">
    <property type="entry name" value="LRR_TYP"/>
    <property type="match status" value="8"/>
</dbReference>
<dbReference type="SUPFAM" id="SSF52058">
    <property type="entry name" value="L domain-like"/>
    <property type="match status" value="3"/>
</dbReference>
<feature type="chain" id="PRO_5025410654" description="Leucine-rich repeat-containing N-terminal plant-type domain-containing protein" evidence="11">
    <location>
        <begin position="21"/>
        <end position="911"/>
    </location>
</feature>
<keyword evidence="3" id="KW-0433">Leucine-rich repeat</keyword>
<evidence type="ECO:0000256" key="4">
    <source>
        <dbReference type="ARBA" id="ARBA00022692"/>
    </source>
</evidence>
<evidence type="ECO:0000256" key="3">
    <source>
        <dbReference type="ARBA" id="ARBA00022614"/>
    </source>
</evidence>
<comment type="similarity">
    <text evidence="2">Belongs to the RLP family.</text>
</comment>
<dbReference type="PANTHER" id="PTHR48062">
    <property type="entry name" value="RECEPTOR-LIKE PROTEIN 14"/>
    <property type="match status" value="1"/>
</dbReference>
<gene>
    <name evidence="13" type="ORF">C3L33_23020</name>
</gene>
<organism evidence="13">
    <name type="scientific">Rhododendron williamsianum</name>
    <dbReference type="NCBI Taxonomy" id="262921"/>
    <lineage>
        <taxon>Eukaryota</taxon>
        <taxon>Viridiplantae</taxon>
        <taxon>Streptophyta</taxon>
        <taxon>Embryophyta</taxon>
        <taxon>Tracheophyta</taxon>
        <taxon>Spermatophyta</taxon>
        <taxon>Magnoliopsida</taxon>
        <taxon>eudicotyledons</taxon>
        <taxon>Gunneridae</taxon>
        <taxon>Pentapetalae</taxon>
        <taxon>asterids</taxon>
        <taxon>Ericales</taxon>
        <taxon>Ericaceae</taxon>
        <taxon>Ericoideae</taxon>
        <taxon>Rhodoreae</taxon>
        <taxon>Rhododendron</taxon>
    </lineage>
</organism>
<evidence type="ECO:0000256" key="2">
    <source>
        <dbReference type="ARBA" id="ARBA00009592"/>
    </source>
</evidence>
<name>A0A6A4KHP7_9ERIC</name>
<reference evidence="13" key="1">
    <citation type="journal article" date="2019" name="Genome Biol. Evol.">
        <title>The Rhododendron genome and chromosomal organization provide insight into shared whole-genome duplications across the heath family (Ericaceae).</title>
        <authorList>
            <person name="Soza V.L."/>
            <person name="Lindsley D."/>
            <person name="Waalkes A."/>
            <person name="Ramage E."/>
            <person name="Patwardhan R.P."/>
            <person name="Burton J.N."/>
            <person name="Adey A."/>
            <person name="Kumar A."/>
            <person name="Qiu R."/>
            <person name="Shendure J."/>
            <person name="Hall B."/>
        </authorList>
    </citation>
    <scope>NUCLEOTIDE SEQUENCE</scope>
    <source>
        <strain evidence="13">RSF 1966-606</strain>
    </source>
</reference>
<dbReference type="Gene3D" id="3.80.10.10">
    <property type="entry name" value="Ribonuclease Inhibitor"/>
    <property type="match status" value="4"/>
</dbReference>
<dbReference type="Pfam" id="PF08263">
    <property type="entry name" value="LRRNT_2"/>
    <property type="match status" value="1"/>
</dbReference>
<comment type="caution">
    <text evidence="13">The sequence shown here is derived from an EMBL/GenBank/DDBJ whole genome shotgun (WGS) entry which is preliminary data.</text>
</comment>
<dbReference type="GO" id="GO:0006952">
    <property type="term" value="P:defense response"/>
    <property type="evidence" value="ECO:0007669"/>
    <property type="project" value="UniProtKB-ARBA"/>
</dbReference>
<evidence type="ECO:0000259" key="12">
    <source>
        <dbReference type="Pfam" id="PF08263"/>
    </source>
</evidence>
<dbReference type="GO" id="GO:0051707">
    <property type="term" value="P:response to other organism"/>
    <property type="evidence" value="ECO:0007669"/>
    <property type="project" value="UniProtKB-ARBA"/>
</dbReference>
<dbReference type="PRINTS" id="PR00019">
    <property type="entry name" value="LEURICHRPT"/>
</dbReference>
<dbReference type="InterPro" id="IPR003591">
    <property type="entry name" value="Leu-rich_rpt_typical-subtyp"/>
</dbReference>
<dbReference type="InterPro" id="IPR001611">
    <property type="entry name" value="Leu-rich_rpt"/>
</dbReference>
<dbReference type="Pfam" id="PF13516">
    <property type="entry name" value="LRR_6"/>
    <property type="match status" value="1"/>
</dbReference>
<evidence type="ECO:0000313" key="13">
    <source>
        <dbReference type="EMBL" id="KAE9445082.1"/>
    </source>
</evidence>
<keyword evidence="4 10" id="KW-0812">Transmembrane</keyword>
<dbReference type="GO" id="GO:0009791">
    <property type="term" value="P:post-embryonic development"/>
    <property type="evidence" value="ECO:0007669"/>
    <property type="project" value="UniProtKB-ARBA"/>
</dbReference>
<keyword evidence="5 11" id="KW-0732">Signal</keyword>
<evidence type="ECO:0000256" key="1">
    <source>
        <dbReference type="ARBA" id="ARBA00004251"/>
    </source>
</evidence>
<comment type="subcellular location">
    <subcellularLocation>
        <location evidence="1">Cell membrane</location>
        <topology evidence="1">Single-pass type I membrane protein</topology>
    </subcellularLocation>
</comment>
<dbReference type="Pfam" id="PF13855">
    <property type="entry name" value="LRR_8"/>
    <property type="match status" value="3"/>
</dbReference>
<dbReference type="OrthoDB" id="4691307at2759"/>
<keyword evidence="9" id="KW-0325">Glycoprotein</keyword>
<evidence type="ECO:0000256" key="8">
    <source>
        <dbReference type="ARBA" id="ARBA00023136"/>
    </source>
</evidence>
<evidence type="ECO:0000256" key="11">
    <source>
        <dbReference type="SAM" id="SignalP"/>
    </source>
</evidence>
<dbReference type="InterPro" id="IPR051502">
    <property type="entry name" value="RLP_Defense_Trigger"/>
</dbReference>
<dbReference type="Pfam" id="PF00560">
    <property type="entry name" value="LRR_1"/>
    <property type="match status" value="2"/>
</dbReference>
<dbReference type="InterPro" id="IPR032675">
    <property type="entry name" value="LRR_dom_sf"/>
</dbReference>
<evidence type="ECO:0000256" key="7">
    <source>
        <dbReference type="ARBA" id="ARBA00022989"/>
    </source>
</evidence>
<accession>A0A6A4KHP7</accession>
<feature type="domain" description="Leucine-rich repeat-containing N-terminal plant-type" evidence="12">
    <location>
        <begin position="24"/>
        <end position="64"/>
    </location>
</feature>
<keyword evidence="8 10" id="KW-0472">Membrane</keyword>
<dbReference type="FunFam" id="3.80.10.10:FF:000233">
    <property type="entry name" value="Leucine-rich repeat receptor-like protein kinase TDR"/>
    <property type="match status" value="1"/>
</dbReference>
<dbReference type="EMBL" id="QEFC01004552">
    <property type="protein sequence ID" value="KAE9445082.1"/>
    <property type="molecule type" value="Genomic_DNA"/>
</dbReference>
<dbReference type="AlphaFoldDB" id="A0A6A4KHP7"/>
<sequence>MRSLRVVLVVMLVIENGCNGCLEKERIALLQLKDSINFPNGTSLPSWEEDDNMDCCHWQRVECNSTTHRVIKLELGGTRSWDDYWHLNASILLPFESLRSLDLSGNNLGSFIGNEDSQEESRILNKLEVLYLSSNFLDDTIWSFLREVPSIKALDLSNNEELLGDVHGMCEMKNLQELDIAQSGFGDTLPWCLVNLTSLRLLDITSNHFTGNIARSPLINLTSLEYLAISDNDFEVPISFKSFFNHSKLKYIESLNNKLLEEEDFPPRSPSFQLIGLALSNSDHDNITRSFPRFLYHQHELIEVHLSQTNFTGKFPCWLLDNNTRMETLILSYNSFVGPMLLPTRHMRNLMRLDISNNHLESFPPNKIANLFPSLEFFNISTNNFEGNIPSWFGDMTALNMLDLSNNSLSGEIPVHLAQGCHRLSFLILSNNNLTGPILPHENNLTELGVLFADNNGFTEIPSNMSQSYLSMLDVSGNRLVGKIPGFIGNNTWLLFLAMAGNQLEGPIPLEFCQLKDLWLLDLSENNITGAVPSCFNSSDITSILLSKNRLDGPFPLAFQYSTYLRVLDLSYNQFSGNIPTCIGNFSNLKVLLLQHNHFEGNIPKELCHLSLLTLIDLSFNNLFGSIPPCISIIEFNGSYQTLGAGISQTDSRNIFKLLLHDLRILLDKTEIKIDGGMSLERRGKPDEVEFATKGRTLSYTGIDLELLSGIDLSHNRLTGPLPPEIGDLRDLIVLNLSHNYLIGTIPVTFSNLKNIESLDLSYNRLHGKIPSQLTELYSLAVFNLSYNNLSGRMPPRVNQFGTFESSSFVGNSLLCGEPLPRKCDATDSPPSLPRAAVNDTEEDSSFMDMDVFYMSFAGSYVTVVLAIVAILLINPYWRRAWFHLVEVFLISCYYFVVDNLVGRRRGFLWK</sequence>